<proteinExistence type="predicted"/>
<sequence>MEKYKKLIIIGSSLGIVGLILSFFSVSFGTSLADNWLYRLGGADTWKYELVMQSNINIFLVIGSILFSVSLVSIIFSWYRMLSLHDK</sequence>
<dbReference type="AlphaFoldDB" id="A0AAX3WVF1"/>
<feature type="transmembrane region" description="Helical" evidence="1">
    <location>
        <begin position="56"/>
        <end position="79"/>
    </location>
</feature>
<keyword evidence="1" id="KW-1133">Transmembrane helix</keyword>
<accession>A0AAX3WVF1</accession>
<protein>
    <recommendedName>
        <fullName evidence="4">DUF4321 domain-containing protein</fullName>
    </recommendedName>
</protein>
<gene>
    <name evidence="2" type="ORF">QNH24_23050</name>
</gene>
<evidence type="ECO:0000256" key="1">
    <source>
        <dbReference type="SAM" id="Phobius"/>
    </source>
</evidence>
<reference evidence="2" key="1">
    <citation type="submission" date="2023-05" db="EMBL/GenBank/DDBJ databases">
        <title>Comparative genomics of Bacillaceae isolates and their secondary metabolite potential.</title>
        <authorList>
            <person name="Song L."/>
            <person name="Nielsen L.J."/>
            <person name="Mohite O."/>
            <person name="Xu X."/>
            <person name="Weber T."/>
            <person name="Kovacs A.T."/>
        </authorList>
    </citation>
    <scope>NUCLEOTIDE SEQUENCE</scope>
    <source>
        <strain evidence="2">LY1</strain>
    </source>
</reference>
<dbReference type="RefSeq" id="WP_283869717.1">
    <property type="nucleotide sequence ID" value="NZ_CP126101.1"/>
</dbReference>
<organism evidence="2 3">
    <name type="scientific">Lysinibacillus pakistanensis</name>
    <dbReference type="NCBI Taxonomy" id="759811"/>
    <lineage>
        <taxon>Bacteria</taxon>
        <taxon>Bacillati</taxon>
        <taxon>Bacillota</taxon>
        <taxon>Bacilli</taxon>
        <taxon>Bacillales</taxon>
        <taxon>Bacillaceae</taxon>
        <taxon>Lysinibacillus</taxon>
    </lineage>
</organism>
<feature type="transmembrane region" description="Helical" evidence="1">
    <location>
        <begin position="7"/>
        <end position="28"/>
    </location>
</feature>
<keyword evidence="1" id="KW-0812">Transmembrane</keyword>
<evidence type="ECO:0000313" key="2">
    <source>
        <dbReference type="EMBL" id="WHY51117.1"/>
    </source>
</evidence>
<evidence type="ECO:0008006" key="4">
    <source>
        <dbReference type="Google" id="ProtNLM"/>
    </source>
</evidence>
<keyword evidence="1" id="KW-0472">Membrane</keyword>
<evidence type="ECO:0000313" key="3">
    <source>
        <dbReference type="Proteomes" id="UP001178322"/>
    </source>
</evidence>
<name>A0AAX3WVF1_9BACI</name>
<dbReference type="EMBL" id="CP126101">
    <property type="protein sequence ID" value="WHY51117.1"/>
    <property type="molecule type" value="Genomic_DNA"/>
</dbReference>
<dbReference type="Proteomes" id="UP001178322">
    <property type="component" value="Chromosome"/>
</dbReference>